<gene>
    <name evidence="3" type="ORF">METZ01_LOCUS188096</name>
</gene>
<dbReference type="InterPro" id="IPR001611">
    <property type="entry name" value="Leu-rich_rpt"/>
</dbReference>
<dbReference type="AlphaFoldDB" id="A0A382DB29"/>
<dbReference type="PANTHER" id="PTHR48051:SF1">
    <property type="entry name" value="RAS SUPPRESSOR PROTEIN 1"/>
    <property type="match status" value="1"/>
</dbReference>
<dbReference type="GO" id="GO:0005737">
    <property type="term" value="C:cytoplasm"/>
    <property type="evidence" value="ECO:0007669"/>
    <property type="project" value="TreeGrafter"/>
</dbReference>
<keyword evidence="2" id="KW-0677">Repeat</keyword>
<feature type="non-terminal residue" evidence="3">
    <location>
        <position position="184"/>
    </location>
</feature>
<evidence type="ECO:0008006" key="4">
    <source>
        <dbReference type="Google" id="ProtNLM"/>
    </source>
</evidence>
<dbReference type="EMBL" id="UINC01038347">
    <property type="protein sequence ID" value="SVB35242.1"/>
    <property type="molecule type" value="Genomic_DNA"/>
</dbReference>
<dbReference type="InterPro" id="IPR032675">
    <property type="entry name" value="LRR_dom_sf"/>
</dbReference>
<dbReference type="Gene3D" id="3.80.10.10">
    <property type="entry name" value="Ribonuclease Inhibitor"/>
    <property type="match status" value="1"/>
</dbReference>
<reference evidence="3" key="1">
    <citation type="submission" date="2018-05" db="EMBL/GenBank/DDBJ databases">
        <authorList>
            <person name="Lanie J.A."/>
            <person name="Ng W.-L."/>
            <person name="Kazmierczak K.M."/>
            <person name="Andrzejewski T.M."/>
            <person name="Davidsen T.M."/>
            <person name="Wayne K.J."/>
            <person name="Tettelin H."/>
            <person name="Glass J.I."/>
            <person name="Rusch D."/>
            <person name="Podicherti R."/>
            <person name="Tsui H.-C.T."/>
            <person name="Winkler M.E."/>
        </authorList>
    </citation>
    <scope>NUCLEOTIDE SEQUENCE</scope>
</reference>
<keyword evidence="1" id="KW-0433">Leucine-rich repeat</keyword>
<evidence type="ECO:0000256" key="2">
    <source>
        <dbReference type="ARBA" id="ARBA00022737"/>
    </source>
</evidence>
<dbReference type="InterPro" id="IPR050216">
    <property type="entry name" value="LRR_domain-containing"/>
</dbReference>
<evidence type="ECO:0000313" key="3">
    <source>
        <dbReference type="EMBL" id="SVB35242.1"/>
    </source>
</evidence>
<dbReference type="PANTHER" id="PTHR48051">
    <property type="match status" value="1"/>
</dbReference>
<dbReference type="SUPFAM" id="SSF52058">
    <property type="entry name" value="L domain-like"/>
    <property type="match status" value="1"/>
</dbReference>
<dbReference type="Pfam" id="PF13855">
    <property type="entry name" value="LRR_8"/>
    <property type="match status" value="1"/>
</dbReference>
<evidence type="ECO:0000256" key="1">
    <source>
        <dbReference type="ARBA" id="ARBA00022614"/>
    </source>
</evidence>
<name>A0A382DB29_9ZZZZ</name>
<protein>
    <recommendedName>
        <fullName evidence="4">Leucine-rich repeat-containing N-terminal plant-type domain-containing protein</fullName>
    </recommendedName>
</protein>
<organism evidence="3">
    <name type="scientific">marine metagenome</name>
    <dbReference type="NCBI Taxonomy" id="408172"/>
    <lineage>
        <taxon>unclassified sequences</taxon>
        <taxon>metagenomes</taxon>
        <taxon>ecological metagenomes</taxon>
    </lineage>
</organism>
<accession>A0A382DB29</accession>
<sequence>MPLFIPLFILSNLYGQCDSAYTYYSELPSNVTILIGDSCLYDADIEVLDSIITKNNLNYQSPLELGTQTWFNGRLRFLVAGNYGNSSGVNDTIYILPENIGNWTGMASLYLEWNRISDLPESFSDMEGLQSFYINNNVVTSLGDSIGNLFNLYFLDLGYNELASIPESFCNLTNLTYLWLFNNN</sequence>
<dbReference type="PROSITE" id="PS51450">
    <property type="entry name" value="LRR"/>
    <property type="match status" value="1"/>
</dbReference>
<proteinExistence type="predicted"/>